<dbReference type="AlphaFoldDB" id="A0A8J2KJQ9"/>
<dbReference type="Proteomes" id="UP000708208">
    <property type="component" value="Unassembled WGS sequence"/>
</dbReference>
<feature type="non-terminal residue" evidence="2">
    <location>
        <position position="458"/>
    </location>
</feature>
<evidence type="ECO:0000313" key="3">
    <source>
        <dbReference type="Proteomes" id="UP000708208"/>
    </source>
</evidence>
<keyword evidence="3" id="KW-1185">Reference proteome</keyword>
<keyword evidence="1" id="KW-0472">Membrane</keyword>
<keyword evidence="1" id="KW-1133">Transmembrane helix</keyword>
<protein>
    <submittedName>
        <fullName evidence="2">Uncharacterized protein</fullName>
    </submittedName>
</protein>
<evidence type="ECO:0000256" key="1">
    <source>
        <dbReference type="SAM" id="Phobius"/>
    </source>
</evidence>
<accession>A0A8J2KJQ9</accession>
<sequence>MELEAKVKPCQALLFFHSVPGWNTKGSSCRTMLEDTLHLMPSHITTTYFTIVVNDKREVGCVRWFRNIPGKFTQYFDFNRLNFIITKSLTKQPEVSSWYTQCFGCMTFHDTKIYFDLKNLEKGPIQFREYVDATFKNVFRHLSFFTVNGLDRILYSPEYMIAARKVREKGKMTFTQRIVVDFYQQVIFGIVFEKFSNSTFPVISNNGFADGARQWASIVYLDIALMTCYGCLPLRSDSFRFVSCYGTVNTLTIRIYTQPFAHSVWLAILICAVLTGLVLQFESRRGFWNRLEVFMQPIKSLLEVVDLTEKSIPCVAKLNFVMGSWLLLTVVLSNAYRGVIISELAAEKPVQGLTTFDALENMEIMPAIMPQFVNLAASWVNDRINRPSTDTIYIGNDTRIFPSTTIGWSIGWILEPILTLHENFVRKYDPKLMFIFERLVLPGMFGKVTMGEELSKCN</sequence>
<name>A0A8J2KJQ9_9HEXA</name>
<organism evidence="2 3">
    <name type="scientific">Allacma fusca</name>
    <dbReference type="NCBI Taxonomy" id="39272"/>
    <lineage>
        <taxon>Eukaryota</taxon>
        <taxon>Metazoa</taxon>
        <taxon>Ecdysozoa</taxon>
        <taxon>Arthropoda</taxon>
        <taxon>Hexapoda</taxon>
        <taxon>Collembola</taxon>
        <taxon>Symphypleona</taxon>
        <taxon>Sminthuridae</taxon>
        <taxon>Allacma</taxon>
    </lineage>
</organism>
<evidence type="ECO:0000313" key="2">
    <source>
        <dbReference type="EMBL" id="CAG7727150.1"/>
    </source>
</evidence>
<comment type="caution">
    <text evidence="2">The sequence shown here is derived from an EMBL/GenBank/DDBJ whole genome shotgun (WGS) entry which is preliminary data.</text>
</comment>
<keyword evidence="1" id="KW-0812">Transmembrane</keyword>
<gene>
    <name evidence="2" type="ORF">AFUS01_LOCUS16007</name>
</gene>
<dbReference type="EMBL" id="CAJVCH010144375">
    <property type="protein sequence ID" value="CAG7727150.1"/>
    <property type="molecule type" value="Genomic_DNA"/>
</dbReference>
<reference evidence="2" key="1">
    <citation type="submission" date="2021-06" db="EMBL/GenBank/DDBJ databases">
        <authorList>
            <person name="Hodson N. C."/>
            <person name="Mongue J. A."/>
            <person name="Jaron S. K."/>
        </authorList>
    </citation>
    <scope>NUCLEOTIDE SEQUENCE</scope>
</reference>
<dbReference type="OrthoDB" id="8299140at2759"/>
<proteinExistence type="predicted"/>
<feature type="transmembrane region" description="Helical" evidence="1">
    <location>
        <begin position="260"/>
        <end position="281"/>
    </location>
</feature>